<dbReference type="InterPro" id="IPR025184">
    <property type="entry name" value="AadA_C"/>
</dbReference>
<dbReference type="Proteomes" id="UP000636793">
    <property type="component" value="Unassembled WGS sequence"/>
</dbReference>
<dbReference type="EMBL" id="BMHI01000002">
    <property type="protein sequence ID" value="GGB24213.1"/>
    <property type="molecule type" value="Genomic_DNA"/>
</dbReference>
<sequence length="187" mass="20893">MAFLLRFSGRRATVTPGRPLELTSVVLDDVVPWKYPPVCDFLYGEWLRDEFIDGGIPRRRVNPDLAVLIASSRQHAECLRGPHPRDLLDPVPNADLRQSIRDSVEPLLSNFLGDERNVLLTLARMLVTAQTGQIVSKNEAAERVLPLLPSRHRRVLSLASDATWETSSTTGASTNTKRTTRQNTSQP</sequence>
<evidence type="ECO:0000259" key="3">
    <source>
        <dbReference type="Pfam" id="PF13427"/>
    </source>
</evidence>
<feature type="domain" description="Adenylyltransferase AadA C-terminal" evidence="3">
    <location>
        <begin position="87"/>
        <end position="167"/>
    </location>
</feature>
<dbReference type="AlphaFoldDB" id="A0A916SYT9"/>
<comment type="caution">
    <text evidence="4">The sequence shown here is derived from an EMBL/GenBank/DDBJ whole genome shotgun (WGS) entry which is preliminary data.</text>
</comment>
<accession>A0A916SYT9</accession>
<name>A0A916SYT9_9MICO</name>
<feature type="compositionally biased region" description="Polar residues" evidence="2">
    <location>
        <begin position="163"/>
        <end position="187"/>
    </location>
</feature>
<evidence type="ECO:0000256" key="1">
    <source>
        <dbReference type="ARBA" id="ARBA00022679"/>
    </source>
</evidence>
<proteinExistence type="predicted"/>
<evidence type="ECO:0000313" key="4">
    <source>
        <dbReference type="EMBL" id="GGB24213.1"/>
    </source>
</evidence>
<reference evidence="4" key="1">
    <citation type="journal article" date="2014" name="Int. J. Syst. Evol. Microbiol.">
        <title>Complete genome sequence of Corynebacterium casei LMG S-19264T (=DSM 44701T), isolated from a smear-ripened cheese.</title>
        <authorList>
            <consortium name="US DOE Joint Genome Institute (JGI-PGF)"/>
            <person name="Walter F."/>
            <person name="Albersmeier A."/>
            <person name="Kalinowski J."/>
            <person name="Ruckert C."/>
        </authorList>
    </citation>
    <scope>NUCLEOTIDE SEQUENCE</scope>
    <source>
        <strain evidence="4">CGMCC 1.15085</strain>
    </source>
</reference>
<gene>
    <name evidence="4" type="ORF">GCM10011492_12690</name>
</gene>
<feature type="region of interest" description="Disordered" evidence="2">
    <location>
        <begin position="161"/>
        <end position="187"/>
    </location>
</feature>
<protein>
    <recommendedName>
        <fullName evidence="3">Adenylyltransferase AadA C-terminal domain-containing protein</fullName>
    </recommendedName>
</protein>
<organism evidence="4 5">
    <name type="scientific">Flexivirga endophytica</name>
    <dbReference type="NCBI Taxonomy" id="1849103"/>
    <lineage>
        <taxon>Bacteria</taxon>
        <taxon>Bacillati</taxon>
        <taxon>Actinomycetota</taxon>
        <taxon>Actinomycetes</taxon>
        <taxon>Micrococcales</taxon>
        <taxon>Dermacoccaceae</taxon>
        <taxon>Flexivirga</taxon>
    </lineage>
</organism>
<dbReference type="Pfam" id="PF13427">
    <property type="entry name" value="AadA_C"/>
    <property type="match status" value="1"/>
</dbReference>
<evidence type="ECO:0000313" key="5">
    <source>
        <dbReference type="Proteomes" id="UP000636793"/>
    </source>
</evidence>
<evidence type="ECO:0000256" key="2">
    <source>
        <dbReference type="SAM" id="MobiDB-lite"/>
    </source>
</evidence>
<reference evidence="4" key="2">
    <citation type="submission" date="2020-09" db="EMBL/GenBank/DDBJ databases">
        <authorList>
            <person name="Sun Q."/>
            <person name="Zhou Y."/>
        </authorList>
    </citation>
    <scope>NUCLEOTIDE SEQUENCE</scope>
    <source>
        <strain evidence="4">CGMCC 1.15085</strain>
    </source>
</reference>
<dbReference type="GO" id="GO:0016740">
    <property type="term" value="F:transferase activity"/>
    <property type="evidence" value="ECO:0007669"/>
    <property type="project" value="UniProtKB-KW"/>
</dbReference>
<keyword evidence="1" id="KW-0808">Transferase</keyword>
<keyword evidence="5" id="KW-1185">Reference proteome</keyword>